<proteinExistence type="inferred from homology"/>
<dbReference type="AlphaFoldDB" id="A0AAD9FTK1"/>
<reference evidence="6" key="1">
    <citation type="submission" date="2023-02" db="EMBL/GenBank/DDBJ databases">
        <title>Identification and recombinant expression of a fungal hydrolase from Papiliotrema laurentii that hydrolyzes apple cutin and clears colloidal polyester polyurethane.</title>
        <authorList>
            <consortium name="DOE Joint Genome Institute"/>
            <person name="Roman V.A."/>
            <person name="Bojanowski C."/>
            <person name="Crable B.R."/>
            <person name="Wagner D.N."/>
            <person name="Hung C.S."/>
            <person name="Nadeau L.J."/>
            <person name="Schratz L."/>
            <person name="Haridas S."/>
            <person name="Pangilinan J."/>
            <person name="Lipzen A."/>
            <person name="Na H."/>
            <person name="Yan M."/>
            <person name="Ng V."/>
            <person name="Grigoriev I.V."/>
            <person name="Spatafora J.W."/>
            <person name="Barlow D."/>
            <person name="Biffinger J."/>
            <person name="Kelley-Loughnane N."/>
            <person name="Varaljay V.A."/>
            <person name="Crookes-Goodson W.J."/>
        </authorList>
    </citation>
    <scope>NUCLEOTIDE SEQUENCE</scope>
    <source>
        <strain evidence="6">5307AH</strain>
    </source>
</reference>
<feature type="domain" description="Aldehyde dehydrogenase" evidence="5">
    <location>
        <begin position="28"/>
        <end position="496"/>
    </location>
</feature>
<evidence type="ECO:0000313" key="7">
    <source>
        <dbReference type="Proteomes" id="UP001182556"/>
    </source>
</evidence>
<dbReference type="GO" id="GO:0004030">
    <property type="term" value="F:aldehyde dehydrogenase [NAD(P)+] activity"/>
    <property type="evidence" value="ECO:0007669"/>
    <property type="project" value="UniProtKB-ARBA"/>
</dbReference>
<name>A0AAD9FTK1_PAPLA</name>
<feature type="active site" evidence="3">
    <location>
        <position position="271"/>
    </location>
</feature>
<dbReference type="FunFam" id="3.40.605.10:FF:000050">
    <property type="entry name" value="Aldehyde dehydrogenase, mitochondrial"/>
    <property type="match status" value="1"/>
</dbReference>
<dbReference type="InterPro" id="IPR016162">
    <property type="entry name" value="Ald_DH_N"/>
</dbReference>
<evidence type="ECO:0000256" key="4">
    <source>
        <dbReference type="RuleBase" id="RU003345"/>
    </source>
</evidence>
<evidence type="ECO:0000313" key="6">
    <source>
        <dbReference type="EMBL" id="KAK1925967.1"/>
    </source>
</evidence>
<dbReference type="Gene3D" id="3.40.605.10">
    <property type="entry name" value="Aldehyde Dehydrogenase, Chain A, domain 1"/>
    <property type="match status" value="1"/>
</dbReference>
<evidence type="ECO:0000256" key="3">
    <source>
        <dbReference type="PROSITE-ProRule" id="PRU10007"/>
    </source>
</evidence>
<dbReference type="FunFam" id="3.40.605.10:FF:000026">
    <property type="entry name" value="Aldehyde dehydrogenase, putative"/>
    <property type="match status" value="1"/>
</dbReference>
<dbReference type="Pfam" id="PF00171">
    <property type="entry name" value="Aldedh"/>
    <property type="match status" value="1"/>
</dbReference>
<sequence>MSSLTAKIQVPNHGEVEVPTGLFINNEWVQSSDQKSFDTVNPATGKPLLPFSHATKEDVDTAVKAARKAFKTTWGNNVPASQRAALLYKLADLMERDVELIGALESLNSGKGVRIARQSRTGDATESVAYIRYYAGLADKIHGQTIDHYGDDKFIYTLHQPIGVCGQIIPWNYPLMMWAWKVGPALAAGCTIVMKPSELTPLTALYMCNLIKEAGFPAGVVNTVPGLGATTGDAIARHMDIDKVAFTGSVITGRRISIAAAESNLKKVTLELGGKSPVLVFDSADVEEVADWVALAIFYNSGQDCCAGSRLYIQDTKYDEVIAALKVRAERCAIGQPHDEKTSFGPLISKGQQSKVLDYIESGRSEGATVLTGGKEWPESNGGFWVEPTILTEAKPHMKVVKEEIFGPVIVAAKFSTEEEAIEVANDTTYGLAAAVFTNDTRQANRVTRAVDAGTVWVNHYAYLHPDAPFGGFKMSGIGRELGTYGLEAYLEVKAVHHNQSMTLSWPV</sequence>
<dbReference type="EMBL" id="JAODAN010000003">
    <property type="protein sequence ID" value="KAK1925967.1"/>
    <property type="molecule type" value="Genomic_DNA"/>
</dbReference>
<dbReference type="InterPro" id="IPR016163">
    <property type="entry name" value="Ald_DH_C"/>
</dbReference>
<dbReference type="InterPro" id="IPR029510">
    <property type="entry name" value="Ald_DH_CS_GLU"/>
</dbReference>
<comment type="similarity">
    <text evidence="1 4">Belongs to the aldehyde dehydrogenase family.</text>
</comment>
<dbReference type="CDD" id="cd07091">
    <property type="entry name" value="ALDH_F1-2_Ald2-like"/>
    <property type="match status" value="1"/>
</dbReference>
<evidence type="ECO:0000259" key="5">
    <source>
        <dbReference type="Pfam" id="PF00171"/>
    </source>
</evidence>
<dbReference type="PROSITE" id="PS00687">
    <property type="entry name" value="ALDEHYDE_DEHYDR_GLU"/>
    <property type="match status" value="1"/>
</dbReference>
<keyword evidence="7" id="KW-1185">Reference proteome</keyword>
<organism evidence="6 7">
    <name type="scientific">Papiliotrema laurentii</name>
    <name type="common">Cryptococcus laurentii</name>
    <dbReference type="NCBI Taxonomy" id="5418"/>
    <lineage>
        <taxon>Eukaryota</taxon>
        <taxon>Fungi</taxon>
        <taxon>Dikarya</taxon>
        <taxon>Basidiomycota</taxon>
        <taxon>Agaricomycotina</taxon>
        <taxon>Tremellomycetes</taxon>
        <taxon>Tremellales</taxon>
        <taxon>Rhynchogastremaceae</taxon>
        <taxon>Papiliotrema</taxon>
    </lineage>
</organism>
<dbReference type="SUPFAM" id="SSF53720">
    <property type="entry name" value="ALDH-like"/>
    <property type="match status" value="1"/>
</dbReference>
<dbReference type="InterPro" id="IPR016161">
    <property type="entry name" value="Ald_DH/histidinol_DH"/>
</dbReference>
<dbReference type="PROSITE" id="PS00070">
    <property type="entry name" value="ALDEHYDE_DEHYDR_CYS"/>
    <property type="match status" value="1"/>
</dbReference>
<dbReference type="Gene3D" id="3.40.309.10">
    <property type="entry name" value="Aldehyde Dehydrogenase, Chain A, domain 2"/>
    <property type="match status" value="1"/>
</dbReference>
<accession>A0AAD9FTK1</accession>
<keyword evidence="2 4" id="KW-0560">Oxidoreductase</keyword>
<evidence type="ECO:0000256" key="1">
    <source>
        <dbReference type="ARBA" id="ARBA00009986"/>
    </source>
</evidence>
<dbReference type="InterPro" id="IPR016160">
    <property type="entry name" value="Ald_DH_CS_CYS"/>
</dbReference>
<gene>
    <name evidence="6" type="ORF">DB88DRAFT_504747</name>
</gene>
<dbReference type="InterPro" id="IPR015590">
    <property type="entry name" value="Aldehyde_DH_dom"/>
</dbReference>
<evidence type="ECO:0000256" key="2">
    <source>
        <dbReference type="ARBA" id="ARBA00023002"/>
    </source>
</evidence>
<dbReference type="Proteomes" id="UP001182556">
    <property type="component" value="Unassembled WGS sequence"/>
</dbReference>
<dbReference type="FunFam" id="3.40.309.10:FF:000012">
    <property type="entry name" value="Betaine aldehyde dehydrogenase"/>
    <property type="match status" value="1"/>
</dbReference>
<dbReference type="PANTHER" id="PTHR11699">
    <property type="entry name" value="ALDEHYDE DEHYDROGENASE-RELATED"/>
    <property type="match status" value="1"/>
</dbReference>
<protein>
    <submittedName>
        <fullName evidence="6">Aldehyde dehydrogenase domain-containing protein</fullName>
    </submittedName>
</protein>
<comment type="caution">
    <text evidence="6">The sequence shown here is derived from an EMBL/GenBank/DDBJ whole genome shotgun (WGS) entry which is preliminary data.</text>
</comment>